<protein>
    <submittedName>
        <fullName evidence="1">Uncharacterized protein</fullName>
    </submittedName>
</protein>
<evidence type="ECO:0000313" key="2">
    <source>
        <dbReference type="Proteomes" id="UP001597233"/>
    </source>
</evidence>
<dbReference type="RefSeq" id="WP_347323346.1">
    <property type="nucleotide sequence ID" value="NZ_JBCGUH010000001.1"/>
</dbReference>
<reference evidence="2" key="1">
    <citation type="journal article" date="2019" name="Int. J. Syst. Evol. Microbiol.">
        <title>The Global Catalogue of Microorganisms (GCM) 10K type strain sequencing project: providing services to taxonomists for standard genome sequencing and annotation.</title>
        <authorList>
            <consortium name="The Broad Institute Genomics Platform"/>
            <consortium name="The Broad Institute Genome Sequencing Center for Infectious Disease"/>
            <person name="Wu L."/>
            <person name="Ma J."/>
        </authorList>
    </citation>
    <scope>NUCLEOTIDE SEQUENCE [LARGE SCALE GENOMIC DNA]</scope>
    <source>
        <strain evidence="2">CCUG 54950</strain>
    </source>
</reference>
<accession>A0ABW4RJB2</accession>
<evidence type="ECO:0000313" key="1">
    <source>
        <dbReference type="EMBL" id="MFD1886315.1"/>
    </source>
</evidence>
<name>A0ABW4RJB2_9BACL</name>
<organism evidence="1 2">
    <name type="scientific">Paenibacillus wenxiniae</name>
    <dbReference type="NCBI Taxonomy" id="1636843"/>
    <lineage>
        <taxon>Bacteria</taxon>
        <taxon>Bacillati</taxon>
        <taxon>Bacillota</taxon>
        <taxon>Bacilli</taxon>
        <taxon>Bacillales</taxon>
        <taxon>Paenibacillaceae</taxon>
        <taxon>Paenibacillus</taxon>
    </lineage>
</organism>
<proteinExistence type="predicted"/>
<dbReference type="Proteomes" id="UP001597233">
    <property type="component" value="Unassembled WGS sequence"/>
</dbReference>
<dbReference type="EMBL" id="JBHUEH010000014">
    <property type="protein sequence ID" value="MFD1886315.1"/>
    <property type="molecule type" value="Genomic_DNA"/>
</dbReference>
<gene>
    <name evidence="1" type="ORF">ACFSC9_12355</name>
</gene>
<comment type="caution">
    <text evidence="1">The sequence shown here is derived from an EMBL/GenBank/DDBJ whole genome shotgun (WGS) entry which is preliminary data.</text>
</comment>
<keyword evidence="2" id="KW-1185">Reference proteome</keyword>
<sequence>MTIMQKRIILLTIIVIVAAVSGRLAVRAALNVLLGGTMFGGNFL</sequence>